<reference evidence="11 12" key="1">
    <citation type="journal article" date="2013" name="Genome Announc.">
        <title>Genome Sequence of Lactobacillus saerimneri 30a (Formerly Lactobacillus sp. Strain 30a), a Reference Lactic Acid Bacterium Strain Producing Biogenic Amines.</title>
        <authorList>
            <person name="Romano A."/>
            <person name="Trip H."/>
            <person name="Campbell-Sills H."/>
            <person name="Bouchez O."/>
            <person name="Sherman D."/>
            <person name="Lolkema J.S."/>
            <person name="Lucas P.M."/>
        </authorList>
    </citation>
    <scope>NUCLEOTIDE SEQUENCE [LARGE SCALE GENOMIC DNA]</scope>
    <source>
        <strain evidence="11 12">30a</strain>
    </source>
</reference>
<organism evidence="11 12">
    <name type="scientific">Ligilactobacillus saerimneri 30a</name>
    <dbReference type="NCBI Taxonomy" id="1227363"/>
    <lineage>
        <taxon>Bacteria</taxon>
        <taxon>Bacillati</taxon>
        <taxon>Bacillota</taxon>
        <taxon>Bacilli</taxon>
        <taxon>Lactobacillales</taxon>
        <taxon>Lactobacillaceae</taxon>
        <taxon>Ligilactobacillus</taxon>
    </lineage>
</organism>
<name>M5J5W3_9LACO</name>
<accession>M5J5W3</accession>
<evidence type="ECO:0000259" key="10">
    <source>
        <dbReference type="Pfam" id="PF02706"/>
    </source>
</evidence>
<protein>
    <recommendedName>
        <fullName evidence="3">Capsular polysaccharide biosynthesis protein CpsC</fullName>
    </recommendedName>
</protein>
<dbReference type="GO" id="GO:0005886">
    <property type="term" value="C:plasma membrane"/>
    <property type="evidence" value="ECO:0007669"/>
    <property type="project" value="UniProtKB-SubCell"/>
</dbReference>
<evidence type="ECO:0000313" key="11">
    <source>
        <dbReference type="EMBL" id="EKW98750.1"/>
    </source>
</evidence>
<feature type="domain" description="Polysaccharide chain length determinant N-terminal" evidence="10">
    <location>
        <begin position="7"/>
        <end position="84"/>
    </location>
</feature>
<keyword evidence="4" id="KW-1003">Cell membrane</keyword>
<feature type="transmembrane region" description="Helical" evidence="9">
    <location>
        <begin position="20"/>
        <end position="44"/>
    </location>
</feature>
<dbReference type="PANTHER" id="PTHR32309">
    <property type="entry name" value="TYROSINE-PROTEIN KINASE"/>
    <property type="match status" value="1"/>
</dbReference>
<keyword evidence="7 9" id="KW-0472">Membrane</keyword>
<dbReference type="AlphaFoldDB" id="M5J5W3"/>
<dbReference type="Pfam" id="PF02706">
    <property type="entry name" value="Wzz"/>
    <property type="match status" value="1"/>
</dbReference>
<dbReference type="STRING" id="1227363.D271_07070"/>
<evidence type="ECO:0000256" key="7">
    <source>
        <dbReference type="ARBA" id="ARBA00023136"/>
    </source>
</evidence>
<comment type="caution">
    <text evidence="11">The sequence shown here is derived from an EMBL/GenBank/DDBJ whole genome shotgun (WGS) entry which is preliminary data.</text>
</comment>
<keyword evidence="5 9" id="KW-0812">Transmembrane</keyword>
<comment type="function">
    <text evidence="8">Required for CpsD phosphorylation. Involved in the regulation of capsular polysaccharide biosynthesis. May be part of a complex that directs the coordinated polymerization and export to the cell surface of the capsular polysaccharide.</text>
</comment>
<dbReference type="EMBL" id="ANAG01000017">
    <property type="protein sequence ID" value="EKW98750.1"/>
    <property type="molecule type" value="Genomic_DNA"/>
</dbReference>
<dbReference type="InterPro" id="IPR003856">
    <property type="entry name" value="LPS_length_determ_N"/>
</dbReference>
<evidence type="ECO:0000313" key="12">
    <source>
        <dbReference type="Proteomes" id="UP000011912"/>
    </source>
</evidence>
<evidence type="ECO:0000256" key="2">
    <source>
        <dbReference type="ARBA" id="ARBA00006683"/>
    </source>
</evidence>
<keyword evidence="12" id="KW-1185">Reference proteome</keyword>
<evidence type="ECO:0000256" key="9">
    <source>
        <dbReference type="SAM" id="Phobius"/>
    </source>
</evidence>
<evidence type="ECO:0000256" key="8">
    <source>
        <dbReference type="ARBA" id="ARBA00045736"/>
    </source>
</evidence>
<proteinExistence type="inferred from homology"/>
<dbReference type="Proteomes" id="UP000011912">
    <property type="component" value="Unassembled WGS sequence"/>
</dbReference>
<comment type="subcellular location">
    <subcellularLocation>
        <location evidence="1">Cell membrane</location>
        <topology evidence="1">Multi-pass membrane protein</topology>
    </subcellularLocation>
</comment>
<evidence type="ECO:0000256" key="6">
    <source>
        <dbReference type="ARBA" id="ARBA00022989"/>
    </source>
</evidence>
<sequence>MNTNEYNEVDLLNLIEALLHRWWVIIAGTIVCAVIGYVWSAWVVTPTYVSTTKIYITGKQTTRNGNYNGSTTQILTGSLLQQKMINQQQSLGLKPLQTFYRQGPCVRISRFCSWV</sequence>
<gene>
    <name evidence="11" type="ORF">D271_07070</name>
</gene>
<evidence type="ECO:0000256" key="1">
    <source>
        <dbReference type="ARBA" id="ARBA00004651"/>
    </source>
</evidence>
<comment type="similarity">
    <text evidence="2">Belongs to the CpsC/CapA family.</text>
</comment>
<dbReference type="PANTHER" id="PTHR32309:SF31">
    <property type="entry name" value="CAPSULAR EXOPOLYSACCHARIDE FAMILY"/>
    <property type="match status" value="1"/>
</dbReference>
<dbReference type="InterPro" id="IPR050445">
    <property type="entry name" value="Bact_polysacc_biosynth/exp"/>
</dbReference>
<evidence type="ECO:0000256" key="3">
    <source>
        <dbReference type="ARBA" id="ARBA00020739"/>
    </source>
</evidence>
<evidence type="ECO:0000256" key="4">
    <source>
        <dbReference type="ARBA" id="ARBA00022475"/>
    </source>
</evidence>
<evidence type="ECO:0000256" key="5">
    <source>
        <dbReference type="ARBA" id="ARBA00022692"/>
    </source>
</evidence>
<keyword evidence="6 9" id="KW-1133">Transmembrane helix</keyword>